<evidence type="ECO:0008006" key="8">
    <source>
        <dbReference type="Google" id="ProtNLM"/>
    </source>
</evidence>
<dbReference type="STRING" id="1314781.A0A165QX24"/>
<evidence type="ECO:0000313" key="7">
    <source>
        <dbReference type="Proteomes" id="UP000077266"/>
    </source>
</evidence>
<gene>
    <name evidence="6" type="ORF">EXIGLDRAFT_737842</name>
</gene>
<feature type="compositionally biased region" description="Polar residues" evidence="3">
    <location>
        <begin position="476"/>
        <end position="489"/>
    </location>
</feature>
<dbReference type="Gene3D" id="3.30.230.10">
    <property type="match status" value="1"/>
</dbReference>
<dbReference type="EMBL" id="KV425882">
    <property type="protein sequence ID" value="KZW04185.1"/>
    <property type="molecule type" value="Genomic_DNA"/>
</dbReference>
<feature type="compositionally biased region" description="Polar residues" evidence="3">
    <location>
        <begin position="424"/>
        <end position="444"/>
    </location>
</feature>
<reference evidence="6 7" key="1">
    <citation type="journal article" date="2016" name="Mol. Biol. Evol.">
        <title>Comparative Genomics of Early-Diverging Mushroom-Forming Fungi Provides Insights into the Origins of Lignocellulose Decay Capabilities.</title>
        <authorList>
            <person name="Nagy L.G."/>
            <person name="Riley R."/>
            <person name="Tritt A."/>
            <person name="Adam C."/>
            <person name="Daum C."/>
            <person name="Floudas D."/>
            <person name="Sun H."/>
            <person name="Yadav J.S."/>
            <person name="Pangilinan J."/>
            <person name="Larsson K.H."/>
            <person name="Matsuura K."/>
            <person name="Barry K."/>
            <person name="Labutti K."/>
            <person name="Kuo R."/>
            <person name="Ohm R.A."/>
            <person name="Bhattacharya S.S."/>
            <person name="Shirouzu T."/>
            <person name="Yoshinaga Y."/>
            <person name="Martin F.M."/>
            <person name="Grigoriev I.V."/>
            <person name="Hibbett D.S."/>
        </authorList>
    </citation>
    <scope>NUCLEOTIDE SEQUENCE [LARGE SCALE GENOMIC DNA]</scope>
    <source>
        <strain evidence="6 7">HHB12029</strain>
    </source>
</reference>
<dbReference type="PROSITE" id="PS00058">
    <property type="entry name" value="DNA_MISMATCH_REPAIR_1"/>
    <property type="match status" value="1"/>
</dbReference>
<comment type="similarity">
    <text evidence="1">Belongs to the DNA mismatch repair MutL/HexB family.</text>
</comment>
<dbReference type="InterPro" id="IPR038973">
    <property type="entry name" value="MutL/Mlh/Pms-like"/>
</dbReference>
<dbReference type="Pfam" id="PF01119">
    <property type="entry name" value="DNA_mis_repair"/>
    <property type="match status" value="1"/>
</dbReference>
<dbReference type="InterPro" id="IPR002099">
    <property type="entry name" value="MutL/Mlh/PMS"/>
</dbReference>
<dbReference type="Proteomes" id="UP000077266">
    <property type="component" value="Unassembled WGS sequence"/>
</dbReference>
<feature type="region of interest" description="Disordered" evidence="3">
    <location>
        <begin position="300"/>
        <end position="322"/>
    </location>
</feature>
<dbReference type="SMART" id="SM01340">
    <property type="entry name" value="DNA_mis_repair"/>
    <property type="match status" value="1"/>
</dbReference>
<dbReference type="GO" id="GO:0006298">
    <property type="term" value="P:mismatch repair"/>
    <property type="evidence" value="ECO:0007669"/>
    <property type="project" value="InterPro"/>
</dbReference>
<evidence type="ECO:0000256" key="1">
    <source>
        <dbReference type="ARBA" id="ARBA00006082"/>
    </source>
</evidence>
<protein>
    <recommendedName>
        <fullName evidence="8">MutL C-terminal dimerisation domain-containing protein</fullName>
    </recommendedName>
</protein>
<dbReference type="PANTHER" id="PTHR10073">
    <property type="entry name" value="DNA MISMATCH REPAIR PROTEIN MLH, PMS, MUTL"/>
    <property type="match status" value="1"/>
</dbReference>
<dbReference type="SMART" id="SM00853">
    <property type="entry name" value="MutL_C"/>
    <property type="match status" value="1"/>
</dbReference>
<keyword evidence="2" id="KW-0227">DNA damage</keyword>
<dbReference type="InterPro" id="IPR037198">
    <property type="entry name" value="MutL_C_sf"/>
</dbReference>
<dbReference type="Gene3D" id="3.30.1540.20">
    <property type="entry name" value="MutL, C-terminal domain, dimerisation subdomain"/>
    <property type="match status" value="1"/>
</dbReference>
<feature type="region of interest" description="Disordered" evidence="3">
    <location>
        <begin position="374"/>
        <end position="501"/>
    </location>
</feature>
<dbReference type="InterPro" id="IPR042120">
    <property type="entry name" value="MutL_C_dimsub"/>
</dbReference>
<dbReference type="GO" id="GO:0030983">
    <property type="term" value="F:mismatched DNA binding"/>
    <property type="evidence" value="ECO:0007669"/>
    <property type="project" value="InterPro"/>
</dbReference>
<dbReference type="InterPro" id="IPR014790">
    <property type="entry name" value="MutL_C"/>
</dbReference>
<dbReference type="AlphaFoldDB" id="A0A165QX24"/>
<accession>A0A165QX24</accession>
<dbReference type="InterPro" id="IPR036890">
    <property type="entry name" value="HATPase_C_sf"/>
</dbReference>
<dbReference type="InterPro" id="IPR020568">
    <property type="entry name" value="Ribosomal_Su5_D2-typ_SF"/>
</dbReference>
<dbReference type="InterPro" id="IPR042121">
    <property type="entry name" value="MutL_C_regsub"/>
</dbReference>
<dbReference type="GO" id="GO:0016887">
    <property type="term" value="F:ATP hydrolysis activity"/>
    <property type="evidence" value="ECO:0007669"/>
    <property type="project" value="InterPro"/>
</dbReference>
<evidence type="ECO:0000256" key="2">
    <source>
        <dbReference type="ARBA" id="ARBA00022763"/>
    </source>
</evidence>
<dbReference type="Gene3D" id="3.30.565.10">
    <property type="entry name" value="Histidine kinase-like ATPase, C-terminal domain"/>
    <property type="match status" value="1"/>
</dbReference>
<feature type="compositionally biased region" description="Low complexity" evidence="3">
    <location>
        <begin position="403"/>
        <end position="418"/>
    </location>
</feature>
<evidence type="ECO:0000313" key="6">
    <source>
        <dbReference type="EMBL" id="KZW04185.1"/>
    </source>
</evidence>
<evidence type="ECO:0000259" key="5">
    <source>
        <dbReference type="SMART" id="SM01340"/>
    </source>
</evidence>
<feature type="domain" description="MutL C-terminal dimerisation" evidence="4">
    <location>
        <begin position="572"/>
        <end position="752"/>
    </location>
</feature>
<dbReference type="InterPro" id="IPR013507">
    <property type="entry name" value="DNA_mismatch_S5_2-like"/>
</dbReference>
<sequence length="809" mass="89820">MRAIEPLPASTRSRLRSTQLLTSLSQIVSELVQNALDAHATTVDVGLDCDGWSCWVRDNGAGILKADLSSMGTERYRTSKTYSPSALGELSTFGFRGEALASAADISCLEISSRPSESKQSECWSVIVKGGEQLHNGRALRWKLPDAQSGTVVSVRDAFYNLPVRRHSHPSPTRTLELVRREIESYALASPHVSFSLENTAPAGAPSSSKSAGKVLVIPKTMSPLGTFRRIYGRALAENVEEINVGAEGLRLKGFISLDGAPSKSHQFMFVNNHPVSSSELSKTVDTTFAHSTFAKHAYEESGKFTPEKPHQRRSPRKQEKHPVYVLNLTMPSTAFDNCLEPSKSVMSFKDHNKLTEFLACAVRAFLERNGFRPAKPRAKRRHEEEDAEFNDGSPRKKPRLVTSDATPSRPASSSTSTLMFISPSPTTATLVPRPSTRQSNVSNDEIGWRDPATGRMHILDKRTGNTISREDDETSTAAASRGQRSIVDTRSLRTHGKGDAPTPMWIEDVFAGWENPTFRPSAIERCVSTTVQTTSCITGHTHRHSCSAHQSDLVSTAPTSFSRDDLRSATVLGQVDRKFVACILSETLVLVDQHAADERIRVERFLRQLCEDGADLQLLEEPVPVLLTKREATLLATNQRFRDAFARWGVRVEANIGDDDDDTWQEQRTEQSYVQVWVHSVPQVIADKLLQDNELRDFLKSYLAVLETEGAPPRIPEEAPWSSILQYYPKALLDLANSKACRGAIMFNDPLDLDRCKRLISELAETMFPFQCAHGRPSLAPLTSINALQQPVRRKVDWDAFASLEEIE</sequence>
<dbReference type="Gene3D" id="3.30.1370.100">
    <property type="entry name" value="MutL, C-terminal domain, regulatory subdomain"/>
    <property type="match status" value="1"/>
</dbReference>
<dbReference type="FunCoup" id="A0A165QX24">
    <property type="interactions" value="436"/>
</dbReference>
<feature type="domain" description="DNA mismatch repair protein S5" evidence="5">
    <location>
        <begin position="228"/>
        <end position="368"/>
    </location>
</feature>
<evidence type="ECO:0000256" key="3">
    <source>
        <dbReference type="SAM" id="MobiDB-lite"/>
    </source>
</evidence>
<name>A0A165QX24_EXIGL</name>
<dbReference type="SUPFAM" id="SSF118116">
    <property type="entry name" value="DNA mismatch repair protein MutL"/>
    <property type="match status" value="1"/>
</dbReference>
<proteinExistence type="inferred from homology"/>
<keyword evidence="7" id="KW-1185">Reference proteome</keyword>
<dbReference type="InParanoid" id="A0A165QX24"/>
<dbReference type="OrthoDB" id="429932at2759"/>
<dbReference type="PANTHER" id="PTHR10073:SF47">
    <property type="entry name" value="DNA MISMATCH REPAIR PROTEIN MLH3"/>
    <property type="match status" value="1"/>
</dbReference>
<dbReference type="InterPro" id="IPR014762">
    <property type="entry name" value="DNA_mismatch_repair_CS"/>
</dbReference>
<dbReference type="InterPro" id="IPR014721">
    <property type="entry name" value="Ribsml_uS5_D2-typ_fold_subgr"/>
</dbReference>
<dbReference type="GO" id="GO:0032300">
    <property type="term" value="C:mismatch repair complex"/>
    <property type="evidence" value="ECO:0007669"/>
    <property type="project" value="InterPro"/>
</dbReference>
<evidence type="ECO:0000259" key="4">
    <source>
        <dbReference type="SMART" id="SM00853"/>
    </source>
</evidence>
<dbReference type="SUPFAM" id="SSF55874">
    <property type="entry name" value="ATPase domain of HSP90 chaperone/DNA topoisomerase II/histidine kinase"/>
    <property type="match status" value="1"/>
</dbReference>
<feature type="compositionally biased region" description="Basic and acidic residues" evidence="3">
    <location>
        <begin position="300"/>
        <end position="310"/>
    </location>
</feature>
<dbReference type="SUPFAM" id="SSF54211">
    <property type="entry name" value="Ribosomal protein S5 domain 2-like"/>
    <property type="match status" value="1"/>
</dbReference>
<dbReference type="GO" id="GO:0061982">
    <property type="term" value="P:meiosis I cell cycle process"/>
    <property type="evidence" value="ECO:0007669"/>
    <property type="project" value="UniProtKB-ARBA"/>
</dbReference>
<dbReference type="NCBIfam" id="TIGR00585">
    <property type="entry name" value="mutl"/>
    <property type="match status" value="1"/>
</dbReference>
<dbReference type="GO" id="GO:0005524">
    <property type="term" value="F:ATP binding"/>
    <property type="evidence" value="ECO:0007669"/>
    <property type="project" value="InterPro"/>
</dbReference>
<dbReference type="GO" id="GO:0140664">
    <property type="term" value="F:ATP-dependent DNA damage sensor activity"/>
    <property type="evidence" value="ECO:0007669"/>
    <property type="project" value="InterPro"/>
</dbReference>
<dbReference type="Pfam" id="PF13589">
    <property type="entry name" value="HATPase_c_3"/>
    <property type="match status" value="1"/>
</dbReference>
<dbReference type="Pfam" id="PF08676">
    <property type="entry name" value="MutL_C"/>
    <property type="match status" value="1"/>
</dbReference>
<organism evidence="6 7">
    <name type="scientific">Exidia glandulosa HHB12029</name>
    <dbReference type="NCBI Taxonomy" id="1314781"/>
    <lineage>
        <taxon>Eukaryota</taxon>
        <taxon>Fungi</taxon>
        <taxon>Dikarya</taxon>
        <taxon>Basidiomycota</taxon>
        <taxon>Agaricomycotina</taxon>
        <taxon>Agaricomycetes</taxon>
        <taxon>Auriculariales</taxon>
        <taxon>Exidiaceae</taxon>
        <taxon>Exidia</taxon>
    </lineage>
</organism>